<reference evidence="1 2" key="1">
    <citation type="submission" date="2019-07" db="EMBL/GenBank/DDBJ databases">
        <title>Bifidobacterium asteroides genomes.</title>
        <authorList>
            <person name="Zheng H."/>
        </authorList>
    </citation>
    <scope>NUCLEOTIDE SEQUENCE [LARGE SCALE GENOMIC DNA]</scope>
    <source>
        <strain evidence="1 2">W8102</strain>
    </source>
</reference>
<proteinExistence type="predicted"/>
<keyword evidence="2" id="KW-1185">Reference proteome</keyword>
<evidence type="ECO:0000313" key="1">
    <source>
        <dbReference type="EMBL" id="TSJ83329.1"/>
    </source>
</evidence>
<name>A0A556R361_9BIFI</name>
<dbReference type="Proteomes" id="UP000316508">
    <property type="component" value="Unassembled WGS sequence"/>
</dbReference>
<dbReference type="GO" id="GO:0005975">
    <property type="term" value="P:carbohydrate metabolic process"/>
    <property type="evidence" value="ECO:0007669"/>
    <property type="project" value="InterPro"/>
</dbReference>
<organism evidence="1 2">
    <name type="scientific">Bifidobacterium apousia</name>
    <dbReference type="NCBI Taxonomy" id="2750996"/>
    <lineage>
        <taxon>Bacteria</taxon>
        <taxon>Bacillati</taxon>
        <taxon>Actinomycetota</taxon>
        <taxon>Actinomycetes</taxon>
        <taxon>Bifidobacteriales</taxon>
        <taxon>Bifidobacteriaceae</taxon>
        <taxon>Bifidobacterium</taxon>
    </lineage>
</organism>
<dbReference type="AlphaFoldDB" id="A0A556R361"/>
<sequence length="746" mass="82283">MGEVTSRKSSGIRGFQPIMGQSVSMGYDAKGGARNRSSLYAAAGLEWPNDYIPEDEIPRYNDYPFCVDVSNNRLLASLDRSAFVRRAVVGVGSQDARGSDAPGVYTKKQLAYFDGHCGLCMSIDGRPLQQPSLSFEKGVVPVFGFCRRDVEVMLRVFVPAVYEAKASAVFLLAEVRNQSDSSHALGIELDYEESGQSKWPNLATDVTLIVEGNTDNHGSCQMSIDAGQIIQIGCICRFGVGVLPPPPVVTLEEMDCALAKVLESVGSQGVLEVPEEPWAGEELTRAAELARQSVLQLANGEVIGSFWGSNVNPKPDVWMRDFSYTAIGLVDTNPQLAYRCAKYLCAASAPGEPWGTTEEGQAGELSYRHSLGNACMGAVVLSMIYRRYGYDLVDQPDSVIVDYLHQLARCMIVDRPDRGSLYATRFISDGLSRGDFHTGSNMLAWRAADALIEDFRALFDNSTIETLSSIRSQLVETIETLCVGSFGQGEQFVEGAYADGTLVPIHDAEESDLALASVYGFTKRDDRRIINHMYWAHSTGNPYYARISRGIDFWDFDGSNGVSYPGHLCLLKRTRNREDLRQAFAAIRRTTDLDGSFWWWPFKHDETDANRVKRGLGKCGWCGGEFVSLILHDILGIQTDAKTSSVSFAPYLPWRKASLTGFAFLDGTVDFVVDDKKLSLVNNTGRDIHARLQLCMPANSMLEDVKINGSSRRMEAQLVRLFDSSSVVLKEIVGPRKRIDMTIAIS</sequence>
<protein>
    <submittedName>
        <fullName evidence="1">Uncharacterized protein</fullName>
    </submittedName>
</protein>
<evidence type="ECO:0000313" key="2">
    <source>
        <dbReference type="Proteomes" id="UP000316508"/>
    </source>
</evidence>
<dbReference type="InterPro" id="IPR012341">
    <property type="entry name" value="6hp_glycosidase-like_sf"/>
</dbReference>
<dbReference type="SUPFAM" id="SSF48208">
    <property type="entry name" value="Six-hairpin glycosidases"/>
    <property type="match status" value="1"/>
</dbReference>
<dbReference type="RefSeq" id="WP_144085235.1">
    <property type="nucleotide sequence ID" value="NZ_VMHK01000002.1"/>
</dbReference>
<accession>A0A556R361</accession>
<dbReference type="InterPro" id="IPR008928">
    <property type="entry name" value="6-hairpin_glycosidase_sf"/>
</dbReference>
<dbReference type="EMBL" id="VMHK01000002">
    <property type="protein sequence ID" value="TSJ83329.1"/>
    <property type="molecule type" value="Genomic_DNA"/>
</dbReference>
<comment type="caution">
    <text evidence="1">The sequence shown here is derived from an EMBL/GenBank/DDBJ whole genome shotgun (WGS) entry which is preliminary data.</text>
</comment>
<dbReference type="Gene3D" id="1.50.10.10">
    <property type="match status" value="1"/>
</dbReference>
<gene>
    <name evidence="1" type="ORF">FPK30_02910</name>
</gene>